<organism evidence="1 2">
    <name type="scientific">Trichinella murrelli</name>
    <dbReference type="NCBI Taxonomy" id="144512"/>
    <lineage>
        <taxon>Eukaryota</taxon>
        <taxon>Metazoa</taxon>
        <taxon>Ecdysozoa</taxon>
        <taxon>Nematoda</taxon>
        <taxon>Enoplea</taxon>
        <taxon>Dorylaimia</taxon>
        <taxon>Trichinellida</taxon>
        <taxon>Trichinellidae</taxon>
        <taxon>Trichinella</taxon>
    </lineage>
</organism>
<keyword evidence="2" id="KW-1185">Reference proteome</keyword>
<name>A0A0V0SRD5_9BILA</name>
<evidence type="ECO:0000313" key="2">
    <source>
        <dbReference type="Proteomes" id="UP000055048"/>
    </source>
</evidence>
<accession>A0A0V0SRD5</accession>
<evidence type="ECO:0000313" key="1">
    <source>
        <dbReference type="EMBL" id="KRX29257.1"/>
    </source>
</evidence>
<sequence length="36" mass="4291">MIQIFYLVLSYIVCPKEYTLTAKNFFLPQLRSLVHT</sequence>
<dbReference type="Proteomes" id="UP000055048">
    <property type="component" value="Unassembled WGS sequence"/>
</dbReference>
<dbReference type="AlphaFoldDB" id="A0A0V0SRD5"/>
<gene>
    <name evidence="1" type="ORF">T05_5753</name>
</gene>
<dbReference type="EMBL" id="JYDJ01003497">
    <property type="protein sequence ID" value="KRX29257.1"/>
    <property type="molecule type" value="Genomic_DNA"/>
</dbReference>
<proteinExistence type="predicted"/>
<protein>
    <submittedName>
        <fullName evidence="1">Uncharacterized protein</fullName>
    </submittedName>
</protein>
<comment type="caution">
    <text evidence="1">The sequence shown here is derived from an EMBL/GenBank/DDBJ whole genome shotgun (WGS) entry which is preliminary data.</text>
</comment>
<reference evidence="1 2" key="1">
    <citation type="submission" date="2015-01" db="EMBL/GenBank/DDBJ databases">
        <title>Evolution of Trichinella species and genotypes.</title>
        <authorList>
            <person name="Korhonen P.K."/>
            <person name="Edoardo P."/>
            <person name="Giuseppe L.R."/>
            <person name="Gasser R.B."/>
        </authorList>
    </citation>
    <scope>NUCLEOTIDE SEQUENCE [LARGE SCALE GENOMIC DNA]</scope>
    <source>
        <strain evidence="1">ISS417</strain>
    </source>
</reference>